<sequence length="160" mass="17693">MSAEPELRLEVGRVGRPHGVIGEVAVTFTSDRPERHEVGATLFTADSQSLVIKKSRPHQGRWLIFFEGISDRNEAGELRGKHLYAEALPTKDEDFWVHELIGATVIDINEKQLGKVSAVHDNPAHELLELEGGALIPITFISEKRDSVLVVDIPDGLLDL</sequence>
<dbReference type="HAMAP" id="MF_00014">
    <property type="entry name" value="Ribosome_mat_RimM"/>
    <property type="match status" value="1"/>
</dbReference>
<dbReference type="InterPro" id="IPR011033">
    <property type="entry name" value="PRC_barrel-like_sf"/>
</dbReference>
<gene>
    <name evidence="7" type="ORF">UFOPK2683_00995</name>
    <name evidence="8" type="ORF">UFOPK3897_00278</name>
    <name evidence="9" type="ORF">UFOPK4121_01313</name>
</gene>
<dbReference type="InterPro" id="IPR002676">
    <property type="entry name" value="RimM_N"/>
</dbReference>
<keyword evidence="4" id="KW-0143">Chaperone</keyword>
<evidence type="ECO:0000313" key="8">
    <source>
        <dbReference type="EMBL" id="CAB4969531.1"/>
    </source>
</evidence>
<keyword evidence="3" id="KW-0698">rRNA processing</keyword>
<dbReference type="Pfam" id="PF24986">
    <property type="entry name" value="PRC_RimM"/>
    <property type="match status" value="1"/>
</dbReference>
<dbReference type="Gene3D" id="2.30.30.240">
    <property type="entry name" value="PRC-barrel domain"/>
    <property type="match status" value="1"/>
</dbReference>
<evidence type="ECO:0000313" key="7">
    <source>
        <dbReference type="EMBL" id="CAB4726233.1"/>
    </source>
</evidence>
<dbReference type="Gene3D" id="2.40.30.60">
    <property type="entry name" value="RimM"/>
    <property type="match status" value="1"/>
</dbReference>
<protein>
    <submittedName>
        <fullName evidence="7">Unannotated protein</fullName>
    </submittedName>
</protein>
<dbReference type="InterPro" id="IPR036976">
    <property type="entry name" value="RimM_N_sf"/>
</dbReference>
<dbReference type="InterPro" id="IPR056792">
    <property type="entry name" value="PRC_RimM"/>
</dbReference>
<dbReference type="EMBL" id="CAFBOF010000003">
    <property type="protein sequence ID" value="CAB4969531.1"/>
    <property type="molecule type" value="Genomic_DNA"/>
</dbReference>
<organism evidence="7">
    <name type="scientific">freshwater metagenome</name>
    <dbReference type="NCBI Taxonomy" id="449393"/>
    <lineage>
        <taxon>unclassified sequences</taxon>
        <taxon>metagenomes</taxon>
        <taxon>ecological metagenomes</taxon>
    </lineage>
</organism>
<evidence type="ECO:0000259" key="6">
    <source>
        <dbReference type="Pfam" id="PF24986"/>
    </source>
</evidence>
<dbReference type="PANTHER" id="PTHR33692">
    <property type="entry name" value="RIBOSOME MATURATION FACTOR RIMM"/>
    <property type="match status" value="1"/>
</dbReference>
<keyword evidence="1" id="KW-0963">Cytoplasm</keyword>
<dbReference type="AlphaFoldDB" id="A0A6J6RUM2"/>
<dbReference type="InterPro" id="IPR011961">
    <property type="entry name" value="RimM"/>
</dbReference>
<keyword evidence="2" id="KW-0690">Ribosome biogenesis</keyword>
<dbReference type="EMBL" id="CAFBPQ010000051">
    <property type="protein sequence ID" value="CAB5030446.1"/>
    <property type="molecule type" value="Genomic_DNA"/>
</dbReference>
<evidence type="ECO:0000256" key="1">
    <source>
        <dbReference type="ARBA" id="ARBA00022490"/>
    </source>
</evidence>
<dbReference type="GO" id="GO:0006364">
    <property type="term" value="P:rRNA processing"/>
    <property type="evidence" value="ECO:0007669"/>
    <property type="project" value="UniProtKB-KW"/>
</dbReference>
<evidence type="ECO:0000256" key="2">
    <source>
        <dbReference type="ARBA" id="ARBA00022517"/>
    </source>
</evidence>
<dbReference type="GO" id="GO:0043022">
    <property type="term" value="F:ribosome binding"/>
    <property type="evidence" value="ECO:0007669"/>
    <property type="project" value="InterPro"/>
</dbReference>
<name>A0A6J6RUM2_9ZZZZ</name>
<dbReference type="InterPro" id="IPR009000">
    <property type="entry name" value="Transl_B-barrel_sf"/>
</dbReference>
<evidence type="ECO:0000313" key="9">
    <source>
        <dbReference type="EMBL" id="CAB5030446.1"/>
    </source>
</evidence>
<feature type="domain" description="RimM N-terminal" evidence="5">
    <location>
        <begin position="11"/>
        <end position="86"/>
    </location>
</feature>
<dbReference type="GO" id="GO:0005840">
    <property type="term" value="C:ribosome"/>
    <property type="evidence" value="ECO:0007669"/>
    <property type="project" value="InterPro"/>
</dbReference>
<dbReference type="SUPFAM" id="SSF50346">
    <property type="entry name" value="PRC-barrel domain"/>
    <property type="match status" value="1"/>
</dbReference>
<evidence type="ECO:0000256" key="4">
    <source>
        <dbReference type="ARBA" id="ARBA00023186"/>
    </source>
</evidence>
<dbReference type="Pfam" id="PF01782">
    <property type="entry name" value="RimM"/>
    <property type="match status" value="1"/>
</dbReference>
<dbReference type="NCBIfam" id="TIGR02273">
    <property type="entry name" value="16S_RimM"/>
    <property type="match status" value="1"/>
</dbReference>
<dbReference type="EMBL" id="CAEZYK010000053">
    <property type="protein sequence ID" value="CAB4726233.1"/>
    <property type="molecule type" value="Genomic_DNA"/>
</dbReference>
<evidence type="ECO:0000256" key="3">
    <source>
        <dbReference type="ARBA" id="ARBA00022552"/>
    </source>
</evidence>
<dbReference type="PANTHER" id="PTHR33692:SF1">
    <property type="entry name" value="RIBOSOME MATURATION FACTOR RIMM"/>
    <property type="match status" value="1"/>
</dbReference>
<feature type="domain" description="Ribosome maturation factor RimM PRC barrel" evidence="6">
    <location>
        <begin position="97"/>
        <end position="138"/>
    </location>
</feature>
<reference evidence="7" key="1">
    <citation type="submission" date="2020-05" db="EMBL/GenBank/DDBJ databases">
        <authorList>
            <person name="Chiriac C."/>
            <person name="Salcher M."/>
            <person name="Ghai R."/>
            <person name="Kavagutti S V."/>
        </authorList>
    </citation>
    <scope>NUCLEOTIDE SEQUENCE</scope>
</reference>
<dbReference type="SUPFAM" id="SSF50447">
    <property type="entry name" value="Translation proteins"/>
    <property type="match status" value="1"/>
</dbReference>
<evidence type="ECO:0000259" key="5">
    <source>
        <dbReference type="Pfam" id="PF01782"/>
    </source>
</evidence>
<accession>A0A6J6RUM2</accession>
<proteinExistence type="inferred from homology"/>